<dbReference type="AlphaFoldDB" id="A1K7F2"/>
<reference evidence="3 4" key="1">
    <citation type="journal article" date="2006" name="Nat. Biotechnol.">
        <title>Complete genome of the mutualistic, N2-fixing grass endophyte Azoarcus sp. strain BH72.</title>
        <authorList>
            <person name="Krause A."/>
            <person name="Ramakumar A."/>
            <person name="Bartels D."/>
            <person name="Battistoni F."/>
            <person name="Bekel T."/>
            <person name="Boch J."/>
            <person name="Boehm M."/>
            <person name="Friedrich F."/>
            <person name="Hurek T."/>
            <person name="Krause L."/>
            <person name="Linke B."/>
            <person name="McHardy A.C."/>
            <person name="Sarkar A."/>
            <person name="Schneiker S."/>
            <person name="Syed A.A."/>
            <person name="Thauer R."/>
            <person name="Vorhoelter F.-J."/>
            <person name="Weidner S."/>
            <person name="Puehler A."/>
            <person name="Reinhold-Hurek B."/>
            <person name="Kaiser O."/>
            <person name="Goesmann A."/>
        </authorList>
    </citation>
    <scope>NUCLEOTIDE SEQUENCE [LARGE SCALE GENOMIC DNA]</scope>
    <source>
        <strain evidence="3 4">BH72</strain>
    </source>
</reference>
<dbReference type="HOGENOM" id="CLU_2191563_0_0_4"/>
<organism evidence="3 4">
    <name type="scientific">Azoarcus sp. (strain BH72)</name>
    <dbReference type="NCBI Taxonomy" id="418699"/>
    <lineage>
        <taxon>Bacteria</taxon>
        <taxon>Pseudomonadati</taxon>
        <taxon>Pseudomonadota</taxon>
        <taxon>Betaproteobacteria</taxon>
        <taxon>Rhodocyclales</taxon>
        <taxon>Zoogloeaceae</taxon>
        <taxon>Azoarcus</taxon>
    </lineage>
</organism>
<name>A1K7F2_AZOSB</name>
<dbReference type="EMBL" id="AM406670">
    <property type="protein sequence ID" value="CAL94757.1"/>
    <property type="molecule type" value="Genomic_DNA"/>
</dbReference>
<feature type="region of interest" description="Disordered" evidence="1">
    <location>
        <begin position="80"/>
        <end position="101"/>
    </location>
</feature>
<evidence type="ECO:0000256" key="2">
    <source>
        <dbReference type="SAM" id="SignalP"/>
    </source>
</evidence>
<evidence type="ECO:0000313" key="4">
    <source>
        <dbReference type="Proteomes" id="UP000002588"/>
    </source>
</evidence>
<protein>
    <submittedName>
        <fullName evidence="3">Conserved hypothetical secreted protein</fullName>
    </submittedName>
</protein>
<accession>A1K7F2</accession>
<dbReference type="eggNOG" id="COG3895">
    <property type="taxonomic scope" value="Bacteria"/>
</dbReference>
<feature type="chain" id="PRO_5002636089" evidence="2">
    <location>
        <begin position="23"/>
        <end position="101"/>
    </location>
</feature>
<keyword evidence="4" id="KW-1185">Reference proteome</keyword>
<dbReference type="STRING" id="62928.azo2140"/>
<dbReference type="Proteomes" id="UP000002588">
    <property type="component" value="Chromosome"/>
</dbReference>
<proteinExistence type="predicted"/>
<dbReference type="RefSeq" id="WP_011765871.1">
    <property type="nucleotide sequence ID" value="NC_008702.1"/>
</dbReference>
<evidence type="ECO:0000256" key="1">
    <source>
        <dbReference type="SAM" id="MobiDB-lite"/>
    </source>
</evidence>
<feature type="signal peptide" evidence="2">
    <location>
        <begin position="1"/>
        <end position="22"/>
    </location>
</feature>
<keyword evidence="2" id="KW-0732">Signal</keyword>
<gene>
    <name evidence="3" type="ordered locus">azo2140</name>
</gene>
<dbReference type="SUPFAM" id="SSF141488">
    <property type="entry name" value="YdhA-like"/>
    <property type="match status" value="1"/>
</dbReference>
<sequence length="101" mass="10899">MRILAFSTVVVLSIGLASTAWTRDDGEVETYQCRNGERFTVEYHPSHIRLRTGAGVFALRAGAGNSDYSDGQTVFRPTADGATLERPGLPPASDCVRPDKA</sequence>
<dbReference type="InterPro" id="IPR036328">
    <property type="entry name" value="MliC_sf"/>
</dbReference>
<dbReference type="KEGG" id="azo:azo2140"/>
<evidence type="ECO:0000313" key="3">
    <source>
        <dbReference type="EMBL" id="CAL94757.1"/>
    </source>
</evidence>
<dbReference type="OrthoDB" id="9181007at2"/>
<dbReference type="KEGG" id="aoa:dqs_2273"/>